<keyword evidence="8 11" id="KW-1133">Transmembrane helix</keyword>
<feature type="domain" description="PDZ" evidence="13">
    <location>
        <begin position="156"/>
        <end position="201"/>
    </location>
</feature>
<evidence type="ECO:0000256" key="9">
    <source>
        <dbReference type="ARBA" id="ARBA00023049"/>
    </source>
</evidence>
<dbReference type="PANTHER" id="PTHR42837">
    <property type="entry name" value="REGULATOR OF SIGMA-E PROTEASE RSEP"/>
    <property type="match status" value="1"/>
</dbReference>
<evidence type="ECO:0000256" key="1">
    <source>
        <dbReference type="ARBA" id="ARBA00001947"/>
    </source>
</evidence>
<evidence type="ECO:0000256" key="10">
    <source>
        <dbReference type="ARBA" id="ARBA00023136"/>
    </source>
</evidence>
<evidence type="ECO:0000313" key="14">
    <source>
        <dbReference type="EMBL" id="RZS86966.1"/>
    </source>
</evidence>
<accession>A0A4Q7NPR8</accession>
<feature type="transmembrane region" description="Helical" evidence="11">
    <location>
        <begin position="313"/>
        <end position="332"/>
    </location>
</feature>
<dbReference type="CDD" id="cd06163">
    <property type="entry name" value="S2P-M50_PDZ_RseP-like"/>
    <property type="match status" value="1"/>
</dbReference>
<evidence type="ECO:0000256" key="2">
    <source>
        <dbReference type="ARBA" id="ARBA00004141"/>
    </source>
</evidence>
<protein>
    <submittedName>
        <fullName evidence="14">RIP metalloprotease RseP</fullName>
    </submittedName>
</protein>
<evidence type="ECO:0000256" key="5">
    <source>
        <dbReference type="ARBA" id="ARBA00022692"/>
    </source>
</evidence>
<keyword evidence="5 11" id="KW-0812">Transmembrane</keyword>
<dbReference type="EMBL" id="SGXD01000003">
    <property type="protein sequence ID" value="RZS86966.1"/>
    <property type="molecule type" value="Genomic_DNA"/>
</dbReference>
<dbReference type="Proteomes" id="UP000293638">
    <property type="component" value="Unassembled WGS sequence"/>
</dbReference>
<organism evidence="14 15">
    <name type="scientific">Motilibacter rhizosphaerae</name>
    <dbReference type="NCBI Taxonomy" id="598652"/>
    <lineage>
        <taxon>Bacteria</taxon>
        <taxon>Bacillati</taxon>
        <taxon>Actinomycetota</taxon>
        <taxon>Actinomycetes</taxon>
        <taxon>Motilibacterales</taxon>
        <taxon>Motilibacteraceae</taxon>
        <taxon>Motilibacter</taxon>
    </lineage>
</organism>
<comment type="subcellular location">
    <subcellularLocation>
        <location evidence="2">Membrane</location>
        <topology evidence="2">Multi-pass membrane protein</topology>
    </subcellularLocation>
</comment>
<dbReference type="Pfam" id="PF02163">
    <property type="entry name" value="Peptidase_M50"/>
    <property type="match status" value="1"/>
</dbReference>
<feature type="transmembrane region" description="Helical" evidence="11">
    <location>
        <begin position="374"/>
        <end position="395"/>
    </location>
</feature>
<keyword evidence="6" id="KW-0378">Hydrolase</keyword>
<evidence type="ECO:0000259" key="13">
    <source>
        <dbReference type="Pfam" id="PF17820"/>
    </source>
</evidence>
<dbReference type="GO" id="GO:0016020">
    <property type="term" value="C:membrane"/>
    <property type="evidence" value="ECO:0007669"/>
    <property type="project" value="UniProtKB-SubCell"/>
</dbReference>
<dbReference type="Gene3D" id="2.30.42.10">
    <property type="match status" value="1"/>
</dbReference>
<gene>
    <name evidence="14" type="ORF">EV189_2385</name>
</gene>
<keyword evidence="9 14" id="KW-0482">Metalloprotease</keyword>
<evidence type="ECO:0000256" key="3">
    <source>
        <dbReference type="ARBA" id="ARBA00007931"/>
    </source>
</evidence>
<dbReference type="Pfam" id="PF17820">
    <property type="entry name" value="PDZ_6"/>
    <property type="match status" value="1"/>
</dbReference>
<dbReference type="GO" id="GO:0004222">
    <property type="term" value="F:metalloendopeptidase activity"/>
    <property type="evidence" value="ECO:0007669"/>
    <property type="project" value="InterPro"/>
</dbReference>
<keyword evidence="15" id="KW-1185">Reference proteome</keyword>
<dbReference type="SUPFAM" id="SSF50156">
    <property type="entry name" value="PDZ domain-like"/>
    <property type="match status" value="1"/>
</dbReference>
<dbReference type="AlphaFoldDB" id="A0A4Q7NPR8"/>
<dbReference type="InterPro" id="IPR041489">
    <property type="entry name" value="PDZ_6"/>
</dbReference>
<dbReference type="InterPro" id="IPR036034">
    <property type="entry name" value="PDZ_sf"/>
</dbReference>
<feature type="domain" description="Peptidase M50" evidence="12">
    <location>
        <begin position="4"/>
        <end position="357"/>
    </location>
</feature>
<evidence type="ECO:0000313" key="15">
    <source>
        <dbReference type="Proteomes" id="UP000293638"/>
    </source>
</evidence>
<dbReference type="InterPro" id="IPR004387">
    <property type="entry name" value="Pept_M50_Zn"/>
</dbReference>
<keyword evidence="10 11" id="KW-0472">Membrane</keyword>
<evidence type="ECO:0000256" key="7">
    <source>
        <dbReference type="ARBA" id="ARBA00022833"/>
    </source>
</evidence>
<dbReference type="InterPro" id="IPR008915">
    <property type="entry name" value="Peptidase_M50"/>
</dbReference>
<keyword evidence="4 14" id="KW-0645">Protease</keyword>
<dbReference type="GO" id="GO:0006508">
    <property type="term" value="P:proteolysis"/>
    <property type="evidence" value="ECO:0007669"/>
    <property type="project" value="UniProtKB-KW"/>
</dbReference>
<name>A0A4Q7NPR8_9ACTN</name>
<sequence length="401" mass="41712">MVLFAVGLLFAVCLHEAGHMVMAKAFGMKVTQYFAGFGPTVWSFRRGETEYGVKAVPAGGFVKIVGMTPLEPVEPGDEGRAFFRRPLWQRTVVLSAGSITHFLLAAVVTYVAAVTTGLPNIRGAEHFSLASAPPVVQAYCVPASTTATSCAATDPAPAKQAGMQTGDLVTAVGSTRVSTYEQLVHALQALPAGPVGITVDRAGAAKTLTVTPVRVQRTVDGVSKQVSAIGVTLADSAYPAPVLHFGALSAFGGSATFGQEVVSATFSAMAAFPGKVPKLVDALEGHPRDPNTPVSVVGASRIGGEAVSSGHTVIALTAFAQLNVFIGIFNLVPLLPLDGGHVAVAWFEAVRSRVARRRGLPDPGRVDYNKLMPVTYAVILVFGLTSLLAVAADIVNPIRLN</sequence>
<evidence type="ECO:0000256" key="6">
    <source>
        <dbReference type="ARBA" id="ARBA00022801"/>
    </source>
</evidence>
<feature type="transmembrane region" description="Helical" evidence="11">
    <location>
        <begin position="92"/>
        <end position="113"/>
    </location>
</feature>
<evidence type="ECO:0000256" key="11">
    <source>
        <dbReference type="SAM" id="Phobius"/>
    </source>
</evidence>
<dbReference type="PANTHER" id="PTHR42837:SF2">
    <property type="entry name" value="MEMBRANE METALLOPROTEASE ARASP2, CHLOROPLASTIC-RELATED"/>
    <property type="match status" value="1"/>
</dbReference>
<keyword evidence="7" id="KW-0862">Zinc</keyword>
<evidence type="ECO:0000259" key="12">
    <source>
        <dbReference type="Pfam" id="PF02163"/>
    </source>
</evidence>
<proteinExistence type="inferred from homology"/>
<evidence type="ECO:0000256" key="4">
    <source>
        <dbReference type="ARBA" id="ARBA00022670"/>
    </source>
</evidence>
<comment type="cofactor">
    <cofactor evidence="1">
        <name>Zn(2+)</name>
        <dbReference type="ChEBI" id="CHEBI:29105"/>
    </cofactor>
</comment>
<comment type="caution">
    <text evidence="14">The sequence shown here is derived from an EMBL/GenBank/DDBJ whole genome shotgun (WGS) entry which is preliminary data.</text>
</comment>
<evidence type="ECO:0000256" key="8">
    <source>
        <dbReference type="ARBA" id="ARBA00022989"/>
    </source>
</evidence>
<reference evidence="14 15" key="1">
    <citation type="submission" date="2019-02" db="EMBL/GenBank/DDBJ databases">
        <title>Genomic Encyclopedia of Type Strains, Phase IV (KMG-IV): sequencing the most valuable type-strain genomes for metagenomic binning, comparative biology and taxonomic classification.</title>
        <authorList>
            <person name="Goeker M."/>
        </authorList>
    </citation>
    <scope>NUCLEOTIDE SEQUENCE [LARGE SCALE GENOMIC DNA]</scope>
    <source>
        <strain evidence="14 15">DSM 45622</strain>
    </source>
</reference>
<comment type="similarity">
    <text evidence="3">Belongs to the peptidase M50B family.</text>
</comment>